<proteinExistence type="predicted"/>
<keyword evidence="2" id="KW-1133">Transmembrane helix</keyword>
<gene>
    <name evidence="4" type="ORF">UQ64_21780</name>
</gene>
<evidence type="ECO:0000313" key="5">
    <source>
        <dbReference type="Proteomes" id="UP000054709"/>
    </source>
</evidence>
<comment type="caution">
    <text evidence="4">The sequence shown here is derived from an EMBL/GenBank/DDBJ whole genome shotgun (WGS) entry which is preliminary data.</text>
</comment>
<feature type="transmembrane region" description="Helical" evidence="2">
    <location>
        <begin position="121"/>
        <end position="140"/>
    </location>
</feature>
<evidence type="ECO:0008006" key="6">
    <source>
        <dbReference type="Google" id="ProtNLM"/>
    </source>
</evidence>
<keyword evidence="2" id="KW-0812">Transmembrane</keyword>
<evidence type="ECO:0000256" key="2">
    <source>
        <dbReference type="SAM" id="Phobius"/>
    </source>
</evidence>
<dbReference type="SUPFAM" id="SSF103657">
    <property type="entry name" value="BAR/IMD domain-like"/>
    <property type="match status" value="1"/>
</dbReference>
<feature type="signal peptide" evidence="3">
    <location>
        <begin position="1"/>
        <end position="33"/>
    </location>
</feature>
<name>A0A0W1AVD4_9BACL</name>
<dbReference type="RefSeq" id="WP_060625057.1">
    <property type="nucleotide sequence ID" value="NZ_LCZJ02000029.1"/>
</dbReference>
<feature type="coiled-coil region" evidence="1">
    <location>
        <begin position="53"/>
        <end position="111"/>
    </location>
</feature>
<reference evidence="4 5" key="1">
    <citation type="journal article" date="2015" name="Int. Biodeterior. Biodegradation">
        <title>Physiological and genetic screening methods for the isolation of methyl tert-butyl ether-degrading bacteria for bioremediation purposes.</title>
        <authorList>
            <person name="Guisado I.M."/>
            <person name="Purswani J."/>
            <person name="Gonzalez Lopez J."/>
            <person name="Pozo C."/>
        </authorList>
    </citation>
    <scope>NUCLEOTIDE SEQUENCE [LARGE SCALE GENOMIC DNA]</scope>
    <source>
        <strain evidence="4 5">SH7</strain>
    </source>
</reference>
<evidence type="ECO:0000256" key="1">
    <source>
        <dbReference type="SAM" id="Coils"/>
    </source>
</evidence>
<evidence type="ECO:0000313" key="4">
    <source>
        <dbReference type="EMBL" id="KTD85271.1"/>
    </source>
</evidence>
<feature type="chain" id="PRO_5006920092" description="DUF3450 domain-containing protein" evidence="3">
    <location>
        <begin position="34"/>
        <end position="155"/>
    </location>
</feature>
<dbReference type="OrthoDB" id="2678845at2"/>
<dbReference type="EMBL" id="LCZJ02000029">
    <property type="protein sequence ID" value="KTD85271.1"/>
    <property type="molecule type" value="Genomic_DNA"/>
</dbReference>
<keyword evidence="1" id="KW-0175">Coiled coil</keyword>
<dbReference type="AlphaFoldDB" id="A0A0W1AVD4"/>
<protein>
    <recommendedName>
        <fullName evidence="6">DUF3450 domain-containing protein</fullName>
    </recommendedName>
</protein>
<evidence type="ECO:0000256" key="3">
    <source>
        <dbReference type="SAM" id="SignalP"/>
    </source>
</evidence>
<keyword evidence="2" id="KW-0472">Membrane</keyword>
<keyword evidence="5" id="KW-1185">Reference proteome</keyword>
<dbReference type="Proteomes" id="UP000054709">
    <property type="component" value="Unassembled WGS sequence"/>
</dbReference>
<accession>A0A0W1AVD4</accession>
<dbReference type="InterPro" id="IPR027267">
    <property type="entry name" value="AH/BAR_dom_sf"/>
</dbReference>
<sequence length="155" mass="18231">MKQHKYRKYLQLLCSLLLLLTLTISLPAPVAKANIFSDIYNGFKSFSELPNEVNELKEGFQQTAEELQQAKDKLTNTTQEMEAYRTQNEALQEQNRQLTQMVDELQNDRSAREEYYHKIKVTIFTGIGLILGYFILIRIIRFSMLHRSRKGDRLR</sequence>
<organism evidence="4 5">
    <name type="scientific">Paenibacillus etheri</name>
    <dbReference type="NCBI Taxonomy" id="1306852"/>
    <lineage>
        <taxon>Bacteria</taxon>
        <taxon>Bacillati</taxon>
        <taxon>Bacillota</taxon>
        <taxon>Bacilli</taxon>
        <taxon>Bacillales</taxon>
        <taxon>Paenibacillaceae</taxon>
        <taxon>Paenibacillus</taxon>
    </lineage>
</organism>
<keyword evidence="3" id="KW-0732">Signal</keyword>